<comment type="caution">
    <text evidence="2">The sequence shown here is derived from an EMBL/GenBank/DDBJ whole genome shotgun (WGS) entry which is preliminary data.</text>
</comment>
<name>A0AA40EW84_9PEZI</name>
<organism evidence="2 3">
    <name type="scientific">Schizothecium vesticola</name>
    <dbReference type="NCBI Taxonomy" id="314040"/>
    <lineage>
        <taxon>Eukaryota</taxon>
        <taxon>Fungi</taxon>
        <taxon>Dikarya</taxon>
        <taxon>Ascomycota</taxon>
        <taxon>Pezizomycotina</taxon>
        <taxon>Sordariomycetes</taxon>
        <taxon>Sordariomycetidae</taxon>
        <taxon>Sordariales</taxon>
        <taxon>Schizotheciaceae</taxon>
        <taxon>Schizothecium</taxon>
    </lineage>
</organism>
<sequence length="463" mass="48606">MMRYLVPRAVVLHHHMRRHVLHRLLDIPQHPHVDAKRTPHRPVRLRHGRLARDGSQRQLGTPATAAAGVLLLWLLLLLGRRREEARPRAAARRRCRRAEAGVPRRRRQRGGRVGLPSDGAERGKAALGAVAVLARGRGLCLGVGFGFLHLAEGGLEDELGVGGVVHGGVAVAGGGGRGGVGLQLLRGVWGGRGVLEAADDLVAGAGADGEGGVDAEDALDGVADGGGGDVGRDAHEAGEGVDEVGDVVGRVARDVGREAALAADEQAVALLEAVDPAGRELGRRLILVARQGREDGLGLVGELFVGGLAAVVEHALVPHEHELLDVGPVAEAQARARQLRVAVEARVLERQRVRDGRLRDGLAVLALEPFDAGLVAGADRLRVGPAPQRAALVQRERVALLGPGRRVLELGLGRRREVGHGRGRIRDRGIGARDPSRCVAGGATGLGDMPLSGSCDGCCCRWR</sequence>
<dbReference type="Proteomes" id="UP001172155">
    <property type="component" value="Unassembled WGS sequence"/>
</dbReference>
<proteinExistence type="predicted"/>
<accession>A0AA40EW84</accession>
<dbReference type="AlphaFoldDB" id="A0AA40EW84"/>
<feature type="region of interest" description="Disordered" evidence="1">
    <location>
        <begin position="96"/>
        <end position="118"/>
    </location>
</feature>
<keyword evidence="3" id="KW-1185">Reference proteome</keyword>
<protein>
    <submittedName>
        <fullName evidence="2">Uncharacterized protein</fullName>
    </submittedName>
</protein>
<reference evidence="2" key="1">
    <citation type="submission" date="2023-06" db="EMBL/GenBank/DDBJ databases">
        <title>Genome-scale phylogeny and comparative genomics of the fungal order Sordariales.</title>
        <authorList>
            <consortium name="Lawrence Berkeley National Laboratory"/>
            <person name="Hensen N."/>
            <person name="Bonometti L."/>
            <person name="Westerberg I."/>
            <person name="Brannstrom I.O."/>
            <person name="Guillou S."/>
            <person name="Cros-Aarteil S."/>
            <person name="Calhoun S."/>
            <person name="Haridas S."/>
            <person name="Kuo A."/>
            <person name="Mondo S."/>
            <person name="Pangilinan J."/>
            <person name="Riley R."/>
            <person name="LaButti K."/>
            <person name="Andreopoulos B."/>
            <person name="Lipzen A."/>
            <person name="Chen C."/>
            <person name="Yanf M."/>
            <person name="Daum C."/>
            <person name="Ng V."/>
            <person name="Clum A."/>
            <person name="Steindorff A."/>
            <person name="Ohm R."/>
            <person name="Martin F."/>
            <person name="Silar P."/>
            <person name="Natvig D."/>
            <person name="Lalanne C."/>
            <person name="Gautier V."/>
            <person name="Ament-velasquez S.L."/>
            <person name="Kruys A."/>
            <person name="Hutchinson M.I."/>
            <person name="Powell A.J."/>
            <person name="Barry K."/>
            <person name="Miller A.N."/>
            <person name="Grigoriev I.V."/>
            <person name="Debuchy R."/>
            <person name="Gladieux P."/>
            <person name="Thoren M.H."/>
            <person name="Johannesson H."/>
        </authorList>
    </citation>
    <scope>NUCLEOTIDE SEQUENCE</scope>
    <source>
        <strain evidence="2">SMH3187-1</strain>
    </source>
</reference>
<dbReference type="EMBL" id="JAUKUD010000004">
    <property type="protein sequence ID" value="KAK0746499.1"/>
    <property type="molecule type" value="Genomic_DNA"/>
</dbReference>
<gene>
    <name evidence="2" type="ORF">B0T18DRAFT_153328</name>
</gene>
<evidence type="ECO:0000313" key="2">
    <source>
        <dbReference type="EMBL" id="KAK0746499.1"/>
    </source>
</evidence>
<evidence type="ECO:0000313" key="3">
    <source>
        <dbReference type="Proteomes" id="UP001172155"/>
    </source>
</evidence>
<evidence type="ECO:0000256" key="1">
    <source>
        <dbReference type="SAM" id="MobiDB-lite"/>
    </source>
</evidence>